<evidence type="ECO:0000256" key="4">
    <source>
        <dbReference type="ARBA" id="ARBA00022679"/>
    </source>
</evidence>
<feature type="domain" description="Fringe-like glycosyltransferase" evidence="11">
    <location>
        <begin position="97"/>
        <end position="157"/>
    </location>
</feature>
<evidence type="ECO:0000256" key="3">
    <source>
        <dbReference type="ARBA" id="ARBA00022676"/>
    </source>
</evidence>
<protein>
    <recommendedName>
        <fullName evidence="11">Fringe-like glycosyltransferase domain-containing protein</fullName>
    </recommendedName>
</protein>
<reference evidence="12" key="1">
    <citation type="journal article" date="2020" name="Nature">
        <title>Giant virus diversity and host interactions through global metagenomics.</title>
        <authorList>
            <person name="Schulz F."/>
            <person name="Roux S."/>
            <person name="Paez-Espino D."/>
            <person name="Jungbluth S."/>
            <person name="Walsh D.A."/>
            <person name="Denef V.J."/>
            <person name="McMahon K.D."/>
            <person name="Konstantinidis K.T."/>
            <person name="Eloe-Fadrosh E.A."/>
            <person name="Kyrpides N.C."/>
            <person name="Woyke T."/>
        </authorList>
    </citation>
    <scope>NUCLEOTIDE SEQUENCE</scope>
    <source>
        <strain evidence="12">GVMAG-M-3300023184-165</strain>
    </source>
</reference>
<accession>A0A6C0HR40</accession>
<keyword evidence="4" id="KW-0808">Transferase</keyword>
<organism evidence="12">
    <name type="scientific">viral metagenome</name>
    <dbReference type="NCBI Taxonomy" id="1070528"/>
    <lineage>
        <taxon>unclassified sequences</taxon>
        <taxon>metagenomes</taxon>
        <taxon>organismal metagenomes</taxon>
    </lineage>
</organism>
<dbReference type="InterPro" id="IPR003378">
    <property type="entry name" value="Fringe-like_glycosylTrfase"/>
</dbReference>
<comment type="pathway">
    <text evidence="2">Protein modification; protein glycosylation.</text>
</comment>
<keyword evidence="9 10" id="KW-0472">Membrane</keyword>
<dbReference type="Gene3D" id="3.90.550.50">
    <property type="match status" value="1"/>
</dbReference>
<dbReference type="GO" id="GO:0016020">
    <property type="term" value="C:membrane"/>
    <property type="evidence" value="ECO:0007669"/>
    <property type="project" value="UniProtKB-SubCell"/>
</dbReference>
<evidence type="ECO:0000256" key="5">
    <source>
        <dbReference type="ARBA" id="ARBA00022692"/>
    </source>
</evidence>
<sequence>MEIKIKISKKESHKLIICVFGCTTIPEYKNEILKIEDTWGKRAVKKGVKILYFLGEEKSDLLDDTKYIYLKNVGNDYQSAIDKQNLGLKYIHENYESEFIFCCGTDTYINIDNMLSYIDGFDSNKSLFVGGHGDYRTLKNKQYYFHCGGAGFILTGVCLHYIYSVLTRIKDEWHNICIESSCGDLISACDVALSYYLQNIIGSDLQIIENKQQFFGCNYKGIVHHKGAGLYMCCNNIIKLKTLISCHCMTLLDFDEFTKILEANSYFSENEVIKQITINPFLLDIPDKFHYTNNELVEIQKKIENKKDQVIDMIKRIYPYNDENYKFPLELVVDRCSKGVCQKLIDVDAGIYPSKILYKIGDGGDKKNCFICCTTNLTNDRALRASQIQQSLEKVGFNGYFYLFNGGFPTPRGNEMKYVAVPYCFKIFMMLEAEKLGFEKIIWIDAGCYAVNNPERLFDILNEDDAIFRQFWPYSPGIPTYENSVFKETIVNINNITGGNLVNSINVCSVVFGLNMKSQKIQKFIDEYYEMVKLGTPFLSYFPEEVVISAIFNKEEYKYLFYNRHESLMLFIHENYMCNNFDIAKNHGYYFVQRQY</sequence>
<evidence type="ECO:0000313" key="12">
    <source>
        <dbReference type="EMBL" id="QHT82606.1"/>
    </source>
</evidence>
<dbReference type="Pfam" id="PF02434">
    <property type="entry name" value="Fringe"/>
    <property type="match status" value="1"/>
</dbReference>
<dbReference type="GO" id="GO:0000166">
    <property type="term" value="F:nucleotide binding"/>
    <property type="evidence" value="ECO:0007669"/>
    <property type="project" value="UniProtKB-KW"/>
</dbReference>
<comment type="subcellular location">
    <subcellularLocation>
        <location evidence="1">Membrane</location>
        <topology evidence="1">Single-pass type II membrane protein</topology>
    </subcellularLocation>
</comment>
<evidence type="ECO:0000256" key="9">
    <source>
        <dbReference type="ARBA" id="ARBA00023136"/>
    </source>
</evidence>
<evidence type="ECO:0000256" key="1">
    <source>
        <dbReference type="ARBA" id="ARBA00004606"/>
    </source>
</evidence>
<keyword evidence="7" id="KW-0735">Signal-anchor</keyword>
<dbReference type="GO" id="GO:0016757">
    <property type="term" value="F:glycosyltransferase activity"/>
    <property type="evidence" value="ECO:0007669"/>
    <property type="project" value="UniProtKB-KW"/>
</dbReference>
<feature type="transmembrane region" description="Helical" evidence="10">
    <location>
        <begin position="143"/>
        <end position="163"/>
    </location>
</feature>
<evidence type="ECO:0000256" key="8">
    <source>
        <dbReference type="ARBA" id="ARBA00022989"/>
    </source>
</evidence>
<keyword evidence="6" id="KW-0547">Nucleotide-binding</keyword>
<evidence type="ECO:0000256" key="7">
    <source>
        <dbReference type="ARBA" id="ARBA00022968"/>
    </source>
</evidence>
<proteinExistence type="predicted"/>
<evidence type="ECO:0000256" key="6">
    <source>
        <dbReference type="ARBA" id="ARBA00022741"/>
    </source>
</evidence>
<keyword evidence="5 10" id="KW-0812">Transmembrane</keyword>
<evidence type="ECO:0000256" key="10">
    <source>
        <dbReference type="SAM" id="Phobius"/>
    </source>
</evidence>
<dbReference type="InterPro" id="IPR029044">
    <property type="entry name" value="Nucleotide-diphossugar_trans"/>
</dbReference>
<name>A0A6C0HR40_9ZZZZ</name>
<dbReference type="PANTHER" id="PTHR23033">
    <property type="entry name" value="BETA1,3-GALACTOSYLTRANSFERASE"/>
    <property type="match status" value="1"/>
</dbReference>
<evidence type="ECO:0000256" key="2">
    <source>
        <dbReference type="ARBA" id="ARBA00004922"/>
    </source>
</evidence>
<dbReference type="InterPro" id="IPR026050">
    <property type="entry name" value="C1GALT1/C1GALT1_chp1"/>
</dbReference>
<evidence type="ECO:0000259" key="11">
    <source>
        <dbReference type="Pfam" id="PF02434"/>
    </source>
</evidence>
<dbReference type="SUPFAM" id="SSF53448">
    <property type="entry name" value="Nucleotide-diphospho-sugar transferases"/>
    <property type="match status" value="1"/>
</dbReference>
<keyword evidence="8 10" id="KW-1133">Transmembrane helix</keyword>
<keyword evidence="3" id="KW-0328">Glycosyltransferase</keyword>
<dbReference type="EMBL" id="MN740002">
    <property type="protein sequence ID" value="QHT82606.1"/>
    <property type="molecule type" value="Genomic_DNA"/>
</dbReference>
<dbReference type="AlphaFoldDB" id="A0A6C0HR40"/>